<accession>A0A0W0XR78</accession>
<proteinExistence type="predicted"/>
<keyword evidence="3" id="KW-1185">Reference proteome</keyword>
<feature type="transmembrane region" description="Helical" evidence="1">
    <location>
        <begin position="7"/>
        <end position="26"/>
    </location>
</feature>
<name>A0A0W0XR78_9GAMM</name>
<protein>
    <submittedName>
        <fullName evidence="2">Uncharacterized protein</fullName>
    </submittedName>
</protein>
<dbReference type="STRING" id="458.Lrub_2123"/>
<feature type="transmembrane region" description="Helical" evidence="1">
    <location>
        <begin position="38"/>
        <end position="61"/>
    </location>
</feature>
<dbReference type="PATRIC" id="fig|458.5.peg.2214"/>
<comment type="caution">
    <text evidence="2">The sequence shown here is derived from an EMBL/GenBank/DDBJ whole genome shotgun (WGS) entry which is preliminary data.</text>
</comment>
<dbReference type="AlphaFoldDB" id="A0A0W0XR78"/>
<organism evidence="2 3">
    <name type="scientific">Legionella rubrilucens</name>
    <dbReference type="NCBI Taxonomy" id="458"/>
    <lineage>
        <taxon>Bacteria</taxon>
        <taxon>Pseudomonadati</taxon>
        <taxon>Pseudomonadota</taxon>
        <taxon>Gammaproteobacteria</taxon>
        <taxon>Legionellales</taxon>
        <taxon>Legionellaceae</taxon>
        <taxon>Legionella</taxon>
    </lineage>
</organism>
<keyword evidence="1" id="KW-0812">Transmembrane</keyword>
<dbReference type="Proteomes" id="UP000054608">
    <property type="component" value="Unassembled WGS sequence"/>
</dbReference>
<evidence type="ECO:0000313" key="2">
    <source>
        <dbReference type="EMBL" id="KTD47201.1"/>
    </source>
</evidence>
<keyword evidence="1" id="KW-0472">Membrane</keyword>
<sequence>MDILINTLGYIASSLVFAAFYVKRIMTLRLIAIGSNVAFIAYATTAHLLPIFILHSLLLPLNIHRILELRRNLKLLAEGRADEKSIKKLLGPRWMNNNEMVFKDGKTTWTVYLLKADSDGVACTPQAPRDNASIFDDGHHPDNIYVINPEKPAEPVLPLKLIGYDKASNVDMAGTMETAL</sequence>
<evidence type="ECO:0000313" key="3">
    <source>
        <dbReference type="Proteomes" id="UP000054608"/>
    </source>
</evidence>
<reference evidence="2 3" key="1">
    <citation type="submission" date="2015-11" db="EMBL/GenBank/DDBJ databases">
        <title>Genomic analysis of 38 Legionella species identifies large and diverse effector repertoires.</title>
        <authorList>
            <person name="Burstein D."/>
            <person name="Amaro F."/>
            <person name="Zusman T."/>
            <person name="Lifshitz Z."/>
            <person name="Cohen O."/>
            <person name="Gilbert J.A."/>
            <person name="Pupko T."/>
            <person name="Shuman H.A."/>
            <person name="Segal G."/>
        </authorList>
    </citation>
    <scope>NUCLEOTIDE SEQUENCE [LARGE SCALE GENOMIC DNA]</scope>
    <source>
        <strain evidence="2 3">WA-270A-C2</strain>
    </source>
</reference>
<keyword evidence="1" id="KW-1133">Transmembrane helix</keyword>
<gene>
    <name evidence="2" type="ORF">Lrub_2123</name>
</gene>
<dbReference type="EMBL" id="LNYT01000020">
    <property type="protein sequence ID" value="KTD47201.1"/>
    <property type="molecule type" value="Genomic_DNA"/>
</dbReference>
<evidence type="ECO:0000256" key="1">
    <source>
        <dbReference type="SAM" id="Phobius"/>
    </source>
</evidence>